<dbReference type="PANTHER" id="PTHR31322:SF2">
    <property type="entry name" value="E3 UBIQUITIN-PROTEIN LIGASE TM129"/>
    <property type="match status" value="1"/>
</dbReference>
<comment type="subcellular location">
    <subcellularLocation>
        <location evidence="1">Membrane</location>
        <topology evidence="1">Multi-pass membrane protein</topology>
    </subcellularLocation>
</comment>
<dbReference type="GO" id="GO:0061630">
    <property type="term" value="F:ubiquitin protein ligase activity"/>
    <property type="evidence" value="ECO:0007669"/>
    <property type="project" value="InterPro"/>
</dbReference>
<dbReference type="KEGG" id="goe:100907247"/>
<sequence length="376" mass="42020">MIASDGVWFTITYALLTLCVMAPTGEIIDSGLTVSRMLKGFIVEEHTDFIAHHLSLTAANTIVHSILPLGYVFGLVIFGGASPETLIPFKGNLWPLLLVAVVLGGYALNKTSRHYLSKWSTHPVAKVLSLYTLESDDSWRRVAERLNAEFRGPDKFSTAGGITRTIVLPSWLIHLETYEMHLIHIADAKLKVIGSAEHLVSHLDASGLQCLTILVESRRERVPSFTLQLNSSDYDELRQRLPLENSKNIPIHRNLSDRFIEAFRANVRLNPTLEYDEELDSCIGCMQAQPDVVLRKLCDNDSEETIRSTRCVGCLCRPLWCSSCLARWFASRQDPDAPHTWLRGKCPCPTCRSTFCLLDVQPLILRKTPGTSASST</sequence>
<keyword evidence="3 6" id="KW-0812">Transmembrane</keyword>
<evidence type="ECO:0000256" key="6">
    <source>
        <dbReference type="SAM" id="Phobius"/>
    </source>
</evidence>
<accession>A0AAJ6QXC7</accession>
<evidence type="ECO:0000256" key="3">
    <source>
        <dbReference type="ARBA" id="ARBA00022692"/>
    </source>
</evidence>
<proteinExistence type="inferred from homology"/>
<dbReference type="Proteomes" id="UP000694867">
    <property type="component" value="Unplaced"/>
</dbReference>
<dbReference type="PANTHER" id="PTHR31322">
    <property type="entry name" value="E3 UBIQUITIN-PROTEIN LIGASE TM129"/>
    <property type="match status" value="1"/>
</dbReference>
<dbReference type="GO" id="GO:0005783">
    <property type="term" value="C:endoplasmic reticulum"/>
    <property type="evidence" value="ECO:0007669"/>
    <property type="project" value="TreeGrafter"/>
</dbReference>
<evidence type="ECO:0000256" key="5">
    <source>
        <dbReference type="ARBA" id="ARBA00023136"/>
    </source>
</evidence>
<keyword evidence="4 6" id="KW-1133">Transmembrane helix</keyword>
<protein>
    <submittedName>
        <fullName evidence="8">E3 ubiquitin-protein ligase TM129</fullName>
    </submittedName>
</protein>
<evidence type="ECO:0000313" key="8">
    <source>
        <dbReference type="RefSeq" id="XP_003747036.1"/>
    </source>
</evidence>
<reference evidence="8" key="1">
    <citation type="submission" date="2025-08" db="UniProtKB">
        <authorList>
            <consortium name="RefSeq"/>
        </authorList>
    </citation>
    <scope>IDENTIFICATION</scope>
</reference>
<dbReference type="InterPro" id="IPR018801">
    <property type="entry name" value="TM129"/>
</dbReference>
<evidence type="ECO:0000256" key="1">
    <source>
        <dbReference type="ARBA" id="ARBA00004141"/>
    </source>
</evidence>
<feature type="transmembrane region" description="Helical" evidence="6">
    <location>
        <begin position="93"/>
        <end position="109"/>
    </location>
</feature>
<dbReference type="AlphaFoldDB" id="A0AAJ6QXC7"/>
<evidence type="ECO:0000256" key="2">
    <source>
        <dbReference type="ARBA" id="ARBA00007332"/>
    </source>
</evidence>
<gene>
    <name evidence="8" type="primary">LOC100907247</name>
</gene>
<dbReference type="Pfam" id="PF10272">
    <property type="entry name" value="Tmpp129"/>
    <property type="match status" value="1"/>
</dbReference>
<organism evidence="7 8">
    <name type="scientific">Galendromus occidentalis</name>
    <name type="common">western predatory mite</name>
    <dbReference type="NCBI Taxonomy" id="34638"/>
    <lineage>
        <taxon>Eukaryota</taxon>
        <taxon>Metazoa</taxon>
        <taxon>Ecdysozoa</taxon>
        <taxon>Arthropoda</taxon>
        <taxon>Chelicerata</taxon>
        <taxon>Arachnida</taxon>
        <taxon>Acari</taxon>
        <taxon>Parasitiformes</taxon>
        <taxon>Mesostigmata</taxon>
        <taxon>Gamasina</taxon>
        <taxon>Phytoseioidea</taxon>
        <taxon>Phytoseiidae</taxon>
        <taxon>Typhlodrominae</taxon>
        <taxon>Galendromus</taxon>
    </lineage>
</organism>
<comment type="similarity">
    <text evidence="2">Belongs to the TMEM129 family.</text>
</comment>
<keyword evidence="7" id="KW-1185">Reference proteome</keyword>
<dbReference type="GeneID" id="100907247"/>
<name>A0AAJ6QXC7_9ACAR</name>
<dbReference type="RefSeq" id="XP_003747036.1">
    <property type="nucleotide sequence ID" value="XM_003746988.2"/>
</dbReference>
<dbReference type="GO" id="GO:0016567">
    <property type="term" value="P:protein ubiquitination"/>
    <property type="evidence" value="ECO:0007669"/>
    <property type="project" value="InterPro"/>
</dbReference>
<dbReference type="GO" id="GO:0016020">
    <property type="term" value="C:membrane"/>
    <property type="evidence" value="ECO:0007669"/>
    <property type="project" value="UniProtKB-SubCell"/>
</dbReference>
<feature type="transmembrane region" description="Helical" evidence="6">
    <location>
        <begin position="6"/>
        <end position="28"/>
    </location>
</feature>
<evidence type="ECO:0000256" key="4">
    <source>
        <dbReference type="ARBA" id="ARBA00022989"/>
    </source>
</evidence>
<feature type="transmembrane region" description="Helical" evidence="6">
    <location>
        <begin position="62"/>
        <end position="81"/>
    </location>
</feature>
<keyword evidence="5 6" id="KW-0472">Membrane</keyword>
<evidence type="ECO:0000313" key="7">
    <source>
        <dbReference type="Proteomes" id="UP000694867"/>
    </source>
</evidence>